<comment type="caution">
    <text evidence="1">The sequence shown here is derived from an EMBL/GenBank/DDBJ whole genome shotgun (WGS) entry which is preliminary data.</text>
</comment>
<keyword evidence="2" id="KW-1185">Reference proteome</keyword>
<evidence type="ECO:0000313" key="2">
    <source>
        <dbReference type="Proteomes" id="UP000607653"/>
    </source>
</evidence>
<sequence length="127" mass="14025">MHPIKSIILQAMFLCSPGRPCLSLNNDEFNLFVSCDRVGEKTVKQCRFGSDVSGENGQATQAIKELAKLNYPIRHHRRPAAVSASETSGLWRGSWIRTRAEGSRTGQGVGMLKWRGFLGSFWANGGE</sequence>
<accession>A0A822Z710</accession>
<dbReference type="AlphaFoldDB" id="A0A822Z710"/>
<gene>
    <name evidence="1" type="ORF">HUJ06_014686</name>
</gene>
<evidence type="ECO:0000313" key="1">
    <source>
        <dbReference type="EMBL" id="DAD40363.1"/>
    </source>
</evidence>
<organism evidence="1 2">
    <name type="scientific">Nelumbo nucifera</name>
    <name type="common">Sacred lotus</name>
    <dbReference type="NCBI Taxonomy" id="4432"/>
    <lineage>
        <taxon>Eukaryota</taxon>
        <taxon>Viridiplantae</taxon>
        <taxon>Streptophyta</taxon>
        <taxon>Embryophyta</taxon>
        <taxon>Tracheophyta</taxon>
        <taxon>Spermatophyta</taxon>
        <taxon>Magnoliopsida</taxon>
        <taxon>Proteales</taxon>
        <taxon>Nelumbonaceae</taxon>
        <taxon>Nelumbo</taxon>
    </lineage>
</organism>
<protein>
    <submittedName>
        <fullName evidence="1">Uncharacterized protein</fullName>
    </submittedName>
</protein>
<proteinExistence type="predicted"/>
<name>A0A822Z710_NELNU</name>
<dbReference type="Proteomes" id="UP000607653">
    <property type="component" value="Unassembled WGS sequence"/>
</dbReference>
<dbReference type="EMBL" id="DUZY01000005">
    <property type="protein sequence ID" value="DAD40363.1"/>
    <property type="molecule type" value="Genomic_DNA"/>
</dbReference>
<reference evidence="1 2" key="1">
    <citation type="journal article" date="2020" name="Mol. Biol. Evol.">
        <title>Distinct Expression and Methylation Patterns for Genes with Different Fates following a Single Whole-Genome Duplication in Flowering Plants.</title>
        <authorList>
            <person name="Shi T."/>
            <person name="Rahmani R.S."/>
            <person name="Gugger P.F."/>
            <person name="Wang M."/>
            <person name="Li H."/>
            <person name="Zhang Y."/>
            <person name="Li Z."/>
            <person name="Wang Q."/>
            <person name="Van de Peer Y."/>
            <person name="Marchal K."/>
            <person name="Chen J."/>
        </authorList>
    </citation>
    <scope>NUCLEOTIDE SEQUENCE [LARGE SCALE GENOMIC DNA]</scope>
    <source>
        <tissue evidence="1">Leaf</tissue>
    </source>
</reference>